<dbReference type="SMART" id="SM00135">
    <property type="entry name" value="LY"/>
    <property type="match status" value="4"/>
</dbReference>
<keyword evidence="2" id="KW-0732">Signal</keyword>
<proteinExistence type="predicted"/>
<evidence type="ECO:0000313" key="3">
    <source>
        <dbReference type="EnsemblMetazoa" id="XP_011675438"/>
    </source>
</evidence>
<dbReference type="PROSITE" id="PS51120">
    <property type="entry name" value="LDLRB"/>
    <property type="match status" value="1"/>
</dbReference>
<dbReference type="FunFam" id="2.120.10.30:FF:000370">
    <property type="entry name" value="Uncharacterized protein"/>
    <property type="match status" value="1"/>
</dbReference>
<dbReference type="InterPro" id="IPR000033">
    <property type="entry name" value="LDLR_classB_rpt"/>
</dbReference>
<evidence type="ECO:0000313" key="4">
    <source>
        <dbReference type="Proteomes" id="UP000007110"/>
    </source>
</evidence>
<dbReference type="RefSeq" id="XP_011675438.2">
    <property type="nucleotide sequence ID" value="XM_011677136.2"/>
</dbReference>
<dbReference type="SUPFAM" id="SSF63825">
    <property type="entry name" value="YWTD domain"/>
    <property type="match status" value="1"/>
</dbReference>
<feature type="repeat" description="LDL-receptor class B" evidence="1">
    <location>
        <begin position="76"/>
        <end position="118"/>
    </location>
</feature>
<reference evidence="3" key="2">
    <citation type="submission" date="2021-01" db="UniProtKB">
        <authorList>
            <consortium name="EnsemblMetazoa"/>
        </authorList>
    </citation>
    <scope>IDENTIFICATION</scope>
</reference>
<dbReference type="EnsemblMetazoa" id="XM_011677136">
    <property type="protein sequence ID" value="XP_011675438"/>
    <property type="gene ID" value="LOC105443672"/>
</dbReference>
<dbReference type="InterPro" id="IPR011042">
    <property type="entry name" value="6-blade_b-propeller_TolB-like"/>
</dbReference>
<dbReference type="OMA" id="TTEINCT"/>
<evidence type="ECO:0000256" key="1">
    <source>
        <dbReference type="PROSITE-ProRule" id="PRU00461"/>
    </source>
</evidence>
<keyword evidence="4" id="KW-1185">Reference proteome</keyword>
<dbReference type="GeneID" id="105443672"/>
<organism evidence="3 4">
    <name type="scientific">Strongylocentrotus purpuratus</name>
    <name type="common">Purple sea urchin</name>
    <dbReference type="NCBI Taxonomy" id="7668"/>
    <lineage>
        <taxon>Eukaryota</taxon>
        <taxon>Metazoa</taxon>
        <taxon>Echinodermata</taxon>
        <taxon>Eleutherozoa</taxon>
        <taxon>Echinozoa</taxon>
        <taxon>Echinoidea</taxon>
        <taxon>Euechinoidea</taxon>
        <taxon>Echinacea</taxon>
        <taxon>Camarodonta</taxon>
        <taxon>Echinidea</taxon>
        <taxon>Strongylocentrotidae</taxon>
        <taxon>Strongylocentrotus</taxon>
    </lineage>
</organism>
<dbReference type="PANTHER" id="PTHR46513">
    <property type="entry name" value="VITELLOGENIN RECEPTOR-LIKE PROTEIN-RELATED-RELATED"/>
    <property type="match status" value="1"/>
</dbReference>
<dbReference type="OrthoDB" id="10344591at2759"/>
<dbReference type="AlphaFoldDB" id="A0A7M7HKG7"/>
<dbReference type="Gene3D" id="2.120.10.30">
    <property type="entry name" value="TolB, C-terminal domain"/>
    <property type="match status" value="1"/>
</dbReference>
<dbReference type="InParanoid" id="A0A7M7HKG7"/>
<feature type="chain" id="PRO_5029751355" evidence="2">
    <location>
        <begin position="26"/>
        <end position="294"/>
    </location>
</feature>
<dbReference type="PANTHER" id="PTHR46513:SF13">
    <property type="entry name" value="EGF-LIKE DOMAIN-CONTAINING PROTEIN"/>
    <property type="match status" value="1"/>
</dbReference>
<dbReference type="Proteomes" id="UP000007110">
    <property type="component" value="Unassembled WGS sequence"/>
</dbReference>
<sequence length="294" mass="32292">MAAFCVVLSCLVFTVLVLMATEIKCASNTTAGVDMIFIADTGHKKVLAATLGAYRFRSLVLGDIEVWDVTFSEVNQKLYWASKHNGHIYQANADGSGVKQVSSTSHTEPTSLSIDETNQQIYVAYKGEELISSFNLNGTVVRETSVHPALSKPGAIHVDSENGYLYFTQFGRVDRSPLSGGSITNLHYNNDLGEIEAMAVDVEGQRIVISDPGNGLVVSMNLDGSLPKVISSLSSNYKITDLQFYQGDLYVSNELEHRSIMKLRNGVGRPVKAYTDNRDVLSYPRKFHIARVDL</sequence>
<dbReference type="KEGG" id="spu:105443672"/>
<accession>A0A7M7HKG7</accession>
<reference evidence="4" key="1">
    <citation type="submission" date="2015-02" db="EMBL/GenBank/DDBJ databases">
        <title>Genome sequencing for Strongylocentrotus purpuratus.</title>
        <authorList>
            <person name="Murali S."/>
            <person name="Liu Y."/>
            <person name="Vee V."/>
            <person name="English A."/>
            <person name="Wang M."/>
            <person name="Skinner E."/>
            <person name="Han Y."/>
            <person name="Muzny D.M."/>
            <person name="Worley K.C."/>
            <person name="Gibbs R.A."/>
        </authorList>
    </citation>
    <scope>NUCLEOTIDE SEQUENCE</scope>
</reference>
<feature type="signal peptide" evidence="2">
    <location>
        <begin position="1"/>
        <end position="25"/>
    </location>
</feature>
<dbReference type="InterPro" id="IPR050778">
    <property type="entry name" value="Cueball_EGF_LRP_Nidogen"/>
</dbReference>
<name>A0A7M7HKG7_STRPU</name>
<evidence type="ECO:0000256" key="2">
    <source>
        <dbReference type="SAM" id="SignalP"/>
    </source>
</evidence>
<protein>
    <submittedName>
        <fullName evidence="3">Uncharacterized protein</fullName>
    </submittedName>
</protein>